<dbReference type="WBParaSite" id="Gr19_v10_g17328.t3">
    <property type="protein sequence ID" value="Gr19_v10_g17328.t3"/>
    <property type="gene ID" value="Gr19_v10_g17328"/>
</dbReference>
<accession>A0A914HGP1</accession>
<feature type="transmembrane region" description="Helical" evidence="1">
    <location>
        <begin position="50"/>
        <end position="69"/>
    </location>
</feature>
<keyword evidence="1" id="KW-0812">Transmembrane</keyword>
<proteinExistence type="predicted"/>
<protein>
    <submittedName>
        <fullName evidence="3">HP domain-containing protein</fullName>
    </submittedName>
</protein>
<reference evidence="3" key="1">
    <citation type="submission" date="2022-11" db="UniProtKB">
        <authorList>
            <consortium name="WormBaseParasite"/>
        </authorList>
    </citation>
    <scope>IDENTIFICATION</scope>
</reference>
<dbReference type="Proteomes" id="UP000887572">
    <property type="component" value="Unplaced"/>
</dbReference>
<sequence>MPQEAAAITWRAEKIAYTYFTALIATFVNFGNEFEIGCCFNGTKSHANLSLAFICCWNAALPLIAFNYMQ</sequence>
<organism evidence="2 3">
    <name type="scientific">Globodera rostochiensis</name>
    <name type="common">Golden nematode worm</name>
    <name type="synonym">Heterodera rostochiensis</name>
    <dbReference type="NCBI Taxonomy" id="31243"/>
    <lineage>
        <taxon>Eukaryota</taxon>
        <taxon>Metazoa</taxon>
        <taxon>Ecdysozoa</taxon>
        <taxon>Nematoda</taxon>
        <taxon>Chromadorea</taxon>
        <taxon>Rhabditida</taxon>
        <taxon>Tylenchina</taxon>
        <taxon>Tylenchomorpha</taxon>
        <taxon>Tylenchoidea</taxon>
        <taxon>Heteroderidae</taxon>
        <taxon>Heteroderinae</taxon>
        <taxon>Globodera</taxon>
    </lineage>
</organism>
<evidence type="ECO:0000313" key="2">
    <source>
        <dbReference type="Proteomes" id="UP000887572"/>
    </source>
</evidence>
<keyword evidence="2" id="KW-1185">Reference proteome</keyword>
<name>A0A914HGP1_GLORO</name>
<dbReference type="AlphaFoldDB" id="A0A914HGP1"/>
<evidence type="ECO:0000256" key="1">
    <source>
        <dbReference type="SAM" id="Phobius"/>
    </source>
</evidence>
<evidence type="ECO:0000313" key="3">
    <source>
        <dbReference type="WBParaSite" id="Gr19_v10_g17328.t3"/>
    </source>
</evidence>
<keyword evidence="1" id="KW-1133">Transmembrane helix</keyword>
<keyword evidence="1" id="KW-0472">Membrane</keyword>